<dbReference type="RefSeq" id="WP_256135854.1">
    <property type="nucleotide sequence ID" value="NZ_JANGAB010000002.1"/>
</dbReference>
<dbReference type="Proteomes" id="UP001205063">
    <property type="component" value="Unassembled WGS sequence"/>
</dbReference>
<proteinExistence type="predicted"/>
<accession>A0AAW5KF93</accession>
<feature type="compositionally biased region" description="Low complexity" evidence="1">
    <location>
        <begin position="39"/>
        <end position="59"/>
    </location>
</feature>
<comment type="caution">
    <text evidence="2">The sequence shown here is derived from an EMBL/GenBank/DDBJ whole genome shotgun (WGS) entry which is preliminary data.</text>
</comment>
<dbReference type="InterPro" id="IPR012349">
    <property type="entry name" value="Split_barrel_FMN-bd"/>
</dbReference>
<dbReference type="AlphaFoldDB" id="A0AAW5KF93"/>
<dbReference type="EMBL" id="JANGAB010000002">
    <property type="protein sequence ID" value="MCQ4949183.1"/>
    <property type="molecule type" value="Genomic_DNA"/>
</dbReference>
<sequence length="59" mass="6322">MPQGYTTCFRSAVAFGRVRVLREEGEKRVALERLAAEYSPSSRRAAGGRSSGSSTGSAR</sequence>
<gene>
    <name evidence="2" type="ORF">NE646_05825</name>
</gene>
<evidence type="ECO:0000256" key="1">
    <source>
        <dbReference type="SAM" id="MobiDB-lite"/>
    </source>
</evidence>
<reference evidence="2" key="1">
    <citation type="submission" date="2022-06" db="EMBL/GenBank/DDBJ databases">
        <title>Isolation of gut microbiota from human fecal samples.</title>
        <authorList>
            <person name="Pamer E.G."/>
            <person name="Barat B."/>
            <person name="Waligurski E."/>
            <person name="Medina S."/>
            <person name="Paddock L."/>
            <person name="Mostad J."/>
        </authorList>
    </citation>
    <scope>NUCLEOTIDE SEQUENCE</scope>
    <source>
        <strain evidence="2">DFI.7.96</strain>
    </source>
</reference>
<dbReference type="SUPFAM" id="SSF50475">
    <property type="entry name" value="FMN-binding split barrel"/>
    <property type="match status" value="1"/>
</dbReference>
<feature type="region of interest" description="Disordered" evidence="1">
    <location>
        <begin position="38"/>
        <end position="59"/>
    </location>
</feature>
<evidence type="ECO:0000313" key="3">
    <source>
        <dbReference type="Proteomes" id="UP001205063"/>
    </source>
</evidence>
<organism evidence="2 3">
    <name type="scientific">Bittarella massiliensis</name>
    <name type="common">ex Durand et al. 2017</name>
    <dbReference type="NCBI Taxonomy" id="1720313"/>
    <lineage>
        <taxon>Bacteria</taxon>
        <taxon>Bacillati</taxon>
        <taxon>Bacillota</taxon>
        <taxon>Clostridia</taxon>
        <taxon>Eubacteriales</taxon>
        <taxon>Oscillospiraceae</taxon>
        <taxon>Bittarella (ex Durand et al. 2017)</taxon>
    </lineage>
</organism>
<protein>
    <submittedName>
        <fullName evidence="2">Uncharacterized protein</fullName>
    </submittedName>
</protein>
<evidence type="ECO:0000313" key="2">
    <source>
        <dbReference type="EMBL" id="MCQ4949183.1"/>
    </source>
</evidence>
<name>A0AAW5KF93_9FIRM</name>
<dbReference type="Gene3D" id="2.30.110.10">
    <property type="entry name" value="Electron Transport, Fmn-binding Protein, Chain A"/>
    <property type="match status" value="1"/>
</dbReference>